<dbReference type="Proteomes" id="UP000183508">
    <property type="component" value="Unassembled WGS sequence"/>
</dbReference>
<dbReference type="GO" id="GO:0051537">
    <property type="term" value="F:2 iron, 2 sulfur cluster binding"/>
    <property type="evidence" value="ECO:0007669"/>
    <property type="project" value="UniProtKB-KW"/>
</dbReference>
<dbReference type="eggNOG" id="COG0723">
    <property type="taxonomic scope" value="Bacteria"/>
</dbReference>
<proteinExistence type="predicted"/>
<keyword evidence="10" id="KW-1185">Reference proteome</keyword>
<feature type="region of interest" description="Disordered" evidence="6">
    <location>
        <begin position="1"/>
        <end position="21"/>
    </location>
</feature>
<feature type="transmembrane region" description="Helical" evidence="7">
    <location>
        <begin position="30"/>
        <end position="52"/>
    </location>
</feature>
<keyword evidence="2" id="KW-0479">Metal-binding</keyword>
<dbReference type="PROSITE" id="PS51296">
    <property type="entry name" value="RIESKE"/>
    <property type="match status" value="1"/>
</dbReference>
<evidence type="ECO:0000256" key="1">
    <source>
        <dbReference type="ARBA" id="ARBA00022714"/>
    </source>
</evidence>
<evidence type="ECO:0000256" key="7">
    <source>
        <dbReference type="SAM" id="Phobius"/>
    </source>
</evidence>
<evidence type="ECO:0000256" key="4">
    <source>
        <dbReference type="ARBA" id="ARBA00023014"/>
    </source>
</evidence>
<name>A0A1I7H967_9BACL</name>
<dbReference type="STRING" id="392015.SAMN05421543_10451"/>
<keyword evidence="3" id="KW-0408">Iron</keyword>
<dbReference type="InterPro" id="IPR014349">
    <property type="entry name" value="Rieske_Fe-S_prot"/>
</dbReference>
<dbReference type="Gene3D" id="2.102.10.10">
    <property type="entry name" value="Rieske [2Fe-2S] iron-sulphur domain"/>
    <property type="match status" value="1"/>
</dbReference>
<evidence type="ECO:0000259" key="8">
    <source>
        <dbReference type="PROSITE" id="PS51296"/>
    </source>
</evidence>
<dbReference type="PROSITE" id="PS51318">
    <property type="entry name" value="TAT"/>
    <property type="match status" value="1"/>
</dbReference>
<dbReference type="GO" id="GO:0046872">
    <property type="term" value="F:metal ion binding"/>
    <property type="evidence" value="ECO:0007669"/>
    <property type="project" value="UniProtKB-KW"/>
</dbReference>
<organism evidence="9 10">
    <name type="scientific">Alicyclobacillus macrosporangiidus</name>
    <dbReference type="NCBI Taxonomy" id="392015"/>
    <lineage>
        <taxon>Bacteria</taxon>
        <taxon>Bacillati</taxon>
        <taxon>Bacillota</taxon>
        <taxon>Bacilli</taxon>
        <taxon>Bacillales</taxon>
        <taxon>Alicyclobacillaceae</taxon>
        <taxon>Alicyclobacillus</taxon>
    </lineage>
</organism>
<evidence type="ECO:0000313" key="10">
    <source>
        <dbReference type="Proteomes" id="UP000183508"/>
    </source>
</evidence>
<evidence type="ECO:0000256" key="6">
    <source>
        <dbReference type="SAM" id="MobiDB-lite"/>
    </source>
</evidence>
<dbReference type="InterPro" id="IPR006311">
    <property type="entry name" value="TAT_signal"/>
</dbReference>
<dbReference type="Pfam" id="PF00355">
    <property type="entry name" value="Rieske"/>
    <property type="match status" value="1"/>
</dbReference>
<dbReference type="InterPro" id="IPR036922">
    <property type="entry name" value="Rieske_2Fe-2S_sf"/>
</dbReference>
<dbReference type="GO" id="GO:0004497">
    <property type="term" value="F:monooxygenase activity"/>
    <property type="evidence" value="ECO:0007669"/>
    <property type="project" value="UniProtKB-ARBA"/>
</dbReference>
<protein>
    <submittedName>
        <fullName evidence="9">Menaquinol-cytochrome c reductase iron-sulfur subunit</fullName>
    </submittedName>
</protein>
<evidence type="ECO:0000256" key="5">
    <source>
        <dbReference type="ARBA" id="ARBA00023157"/>
    </source>
</evidence>
<dbReference type="OrthoDB" id="9767869at2"/>
<keyword evidence="4" id="KW-0411">Iron-sulfur</keyword>
<accession>A0A1I7H967</accession>
<evidence type="ECO:0000256" key="3">
    <source>
        <dbReference type="ARBA" id="ARBA00023004"/>
    </source>
</evidence>
<dbReference type="RefSeq" id="WP_074950192.1">
    <property type="nucleotide sequence ID" value="NZ_FPBV01000004.1"/>
</dbReference>
<gene>
    <name evidence="9" type="ORF">SAMN05421543_10451</name>
</gene>
<reference evidence="10" key="1">
    <citation type="submission" date="2016-10" db="EMBL/GenBank/DDBJ databases">
        <authorList>
            <person name="Varghese N."/>
        </authorList>
    </citation>
    <scope>NUCLEOTIDE SEQUENCE [LARGE SCALE GENOMIC DNA]</scope>
    <source>
        <strain evidence="10">DSM 17980</strain>
    </source>
</reference>
<dbReference type="GO" id="GO:0016705">
    <property type="term" value="F:oxidoreductase activity, acting on paired donors, with incorporation or reduction of molecular oxygen"/>
    <property type="evidence" value="ECO:0007669"/>
    <property type="project" value="UniProtKB-ARBA"/>
</dbReference>
<sequence length="207" mass="23055">MEHKQGAPLQPDTEPHVSLDEQRGLTRRQFLTYVLGGTGAFMGTLVAAPMIVSAFDPLHRSGSANFSRTTWKVSDFDDKLPKHVKFTEHIDDAWNSQDKPNDVYVIKYQNRLMIMSHVCTHLGCHVDGSEDNGQSVAPKYGNGQYWFRCPCHDSVYNIYGVPSDTSPAPEPLALYEYRIDSDGTVLVGGAVKRTKETWNQVPGPTIA</sequence>
<keyword evidence="7" id="KW-0472">Membrane</keyword>
<dbReference type="EMBL" id="FPBV01000004">
    <property type="protein sequence ID" value="SFU57170.1"/>
    <property type="molecule type" value="Genomic_DNA"/>
</dbReference>
<dbReference type="AlphaFoldDB" id="A0A1I7H967"/>
<dbReference type="InterPro" id="IPR017941">
    <property type="entry name" value="Rieske_2Fe-2S"/>
</dbReference>
<keyword evidence="7" id="KW-0812">Transmembrane</keyword>
<keyword evidence="1" id="KW-0001">2Fe-2S</keyword>
<keyword evidence="5" id="KW-1015">Disulfide bond</keyword>
<dbReference type="PANTHER" id="PTHR10134">
    <property type="entry name" value="CYTOCHROME B-C1 COMPLEX SUBUNIT RIESKE, MITOCHONDRIAL"/>
    <property type="match status" value="1"/>
</dbReference>
<evidence type="ECO:0000256" key="2">
    <source>
        <dbReference type="ARBA" id="ARBA00022723"/>
    </source>
</evidence>
<feature type="domain" description="Rieske" evidence="8">
    <location>
        <begin position="109"/>
        <end position="186"/>
    </location>
</feature>
<dbReference type="SUPFAM" id="SSF50022">
    <property type="entry name" value="ISP domain"/>
    <property type="match status" value="1"/>
</dbReference>
<evidence type="ECO:0000313" key="9">
    <source>
        <dbReference type="EMBL" id="SFU57170.1"/>
    </source>
</evidence>
<keyword evidence="7" id="KW-1133">Transmembrane helix</keyword>